<accession>A0A1B8SM37</accession>
<name>A0A1B8SM37_9MYCO</name>
<dbReference type="Proteomes" id="UP000466523">
    <property type="component" value="Unassembled WGS sequence"/>
</dbReference>
<evidence type="ECO:0000313" key="5">
    <source>
        <dbReference type="Proteomes" id="UP000092668"/>
    </source>
</evidence>
<reference evidence="4 6" key="2">
    <citation type="submission" date="2017-02" db="EMBL/GenBank/DDBJ databases">
        <title>The new phylogeny of genus Mycobacterium.</title>
        <authorList>
            <person name="Tortoli E."/>
            <person name="Trovato A."/>
            <person name="Cirillo D.M."/>
        </authorList>
    </citation>
    <scope>NUCLEOTIDE SEQUENCE [LARGE SCALE GENOMIC DNA]</scope>
    <source>
        <strain evidence="4 6">DSM 45093</strain>
    </source>
</reference>
<sequence>MSVSSQAHTASVDAAHPAPPSTPVLITEGEVLLATAAAVSLPRPNVSQRLMAAVRRTLAALPSLPPPAPYYPSLRDYLEPARMAREMDRL</sequence>
<proteinExistence type="predicted"/>
<dbReference type="EMBL" id="LFOE01000001">
    <property type="protein sequence ID" value="OBY33740.1"/>
    <property type="molecule type" value="Genomic_DNA"/>
</dbReference>
<dbReference type="Proteomes" id="UP000192713">
    <property type="component" value="Unassembled WGS sequence"/>
</dbReference>
<evidence type="ECO:0000313" key="4">
    <source>
        <dbReference type="EMBL" id="ORA77486.1"/>
    </source>
</evidence>
<protein>
    <submittedName>
        <fullName evidence="3">Uncharacterized protein</fullName>
    </submittedName>
</protein>
<dbReference type="Proteomes" id="UP000092668">
    <property type="component" value="Unassembled WGS sequence"/>
</dbReference>
<reference evidence="3 5" key="1">
    <citation type="submission" date="2015-06" db="EMBL/GenBank/DDBJ databases">
        <title>Genome sequence of Mycobacterium kumamotonense strain Roo.</title>
        <authorList>
            <person name="Greninger A.L."/>
            <person name="Cunningham G."/>
            <person name="Miller S."/>
        </authorList>
    </citation>
    <scope>NUCLEOTIDE SEQUENCE [LARGE SCALE GENOMIC DNA]</scope>
    <source>
        <strain evidence="3 5">Roo</strain>
    </source>
</reference>
<evidence type="ECO:0000313" key="6">
    <source>
        <dbReference type="Proteomes" id="UP000192713"/>
    </source>
</evidence>
<dbReference type="PATRIC" id="fig|354243.3.peg.479"/>
<dbReference type="RefSeq" id="WP_019739070.1">
    <property type="nucleotide sequence ID" value="NZ_JAACYR010000073.1"/>
</dbReference>
<comment type="caution">
    <text evidence="3">The sequence shown here is derived from an EMBL/GenBank/DDBJ whole genome shotgun (WGS) entry which is preliminary data.</text>
</comment>
<feature type="region of interest" description="Disordered" evidence="1">
    <location>
        <begin position="1"/>
        <end position="23"/>
    </location>
</feature>
<reference evidence="2 7" key="3">
    <citation type="submission" date="2020-01" db="EMBL/GenBank/DDBJ databases">
        <authorList>
            <person name="Sanchez-Estrada R."/>
            <person name="Gonzalez-Y-Merchand J.A."/>
            <person name="Rivera-Gutierrez S."/>
        </authorList>
    </citation>
    <scope>NUCLEOTIDE SEQUENCE [LARGE SCALE GENOMIC DNA]</scope>
    <source>
        <strain evidence="2 7">CST 7247</strain>
    </source>
</reference>
<dbReference type="AlphaFoldDB" id="A0A1B8SM37"/>
<evidence type="ECO:0000313" key="7">
    <source>
        <dbReference type="Proteomes" id="UP000466523"/>
    </source>
</evidence>
<keyword evidence="5" id="KW-1185">Reference proteome</keyword>
<organism evidence="3 5">
    <name type="scientific">Mycolicibacter kumamotonensis</name>
    <dbReference type="NCBI Taxonomy" id="354243"/>
    <lineage>
        <taxon>Bacteria</taxon>
        <taxon>Bacillati</taxon>
        <taxon>Actinomycetota</taxon>
        <taxon>Actinomycetes</taxon>
        <taxon>Mycobacteriales</taxon>
        <taxon>Mycobacteriaceae</taxon>
        <taxon>Mycolicibacter</taxon>
    </lineage>
</organism>
<gene>
    <name evidence="3" type="ORF">ACT18_02265</name>
    <name evidence="4" type="ORF">BST28_17750</name>
    <name evidence="2" type="ORF">GWR20_18180</name>
</gene>
<evidence type="ECO:0000313" key="2">
    <source>
        <dbReference type="EMBL" id="NDJ91053.1"/>
    </source>
</evidence>
<evidence type="ECO:0000313" key="3">
    <source>
        <dbReference type="EMBL" id="OBY33740.1"/>
    </source>
</evidence>
<evidence type="ECO:0000256" key="1">
    <source>
        <dbReference type="SAM" id="MobiDB-lite"/>
    </source>
</evidence>
<dbReference type="EMBL" id="MVHU01000031">
    <property type="protein sequence ID" value="ORA77486.1"/>
    <property type="molecule type" value="Genomic_DNA"/>
</dbReference>
<dbReference type="EMBL" id="JAACYR010000073">
    <property type="protein sequence ID" value="NDJ91053.1"/>
    <property type="molecule type" value="Genomic_DNA"/>
</dbReference>